<dbReference type="Proteomes" id="UP000694001">
    <property type="component" value="Chromosome"/>
</dbReference>
<dbReference type="Pfam" id="PF01636">
    <property type="entry name" value="APH"/>
    <property type="match status" value="1"/>
</dbReference>
<reference evidence="2" key="1">
    <citation type="submission" date="2021-06" db="EMBL/GenBank/DDBJ databases">
        <title>Elioraea tepida, sp. nov., a moderately thermophilic aerobic anoxygenic phototrophic bacterium isolated from an alkaline siliceous hot spring mat community in Yellowstone National Park, WY, USA.</title>
        <authorList>
            <person name="Saini M.K."/>
            <person name="Yoshida S."/>
            <person name="Sebastian A."/>
            <person name="Hirose S."/>
            <person name="Hara E."/>
            <person name="Tamaki H."/>
            <person name="Soulier N.T."/>
            <person name="Albert I."/>
            <person name="Hanada S."/>
            <person name="Bryant D.A."/>
            <person name="Tank M."/>
        </authorList>
    </citation>
    <scope>NUCLEOTIDE SEQUENCE</scope>
    <source>
        <strain evidence="2">MS-P2</strain>
    </source>
</reference>
<gene>
    <name evidence="2" type="ORF">KO353_05525</name>
</gene>
<dbReference type="PANTHER" id="PTHR21310">
    <property type="entry name" value="AMINOGLYCOSIDE PHOSPHOTRANSFERASE-RELATED-RELATED"/>
    <property type="match status" value="1"/>
</dbReference>
<evidence type="ECO:0000259" key="1">
    <source>
        <dbReference type="Pfam" id="PF01636"/>
    </source>
</evidence>
<name>A0A975U5A1_9PROT</name>
<dbReference type="KEGG" id="elio:KO353_05525"/>
<accession>A0A975U5A1</accession>
<evidence type="ECO:0000313" key="3">
    <source>
        <dbReference type="Proteomes" id="UP000694001"/>
    </source>
</evidence>
<organism evidence="2 3">
    <name type="scientific">Elioraea tepida</name>
    <dbReference type="NCBI Taxonomy" id="2843330"/>
    <lineage>
        <taxon>Bacteria</taxon>
        <taxon>Pseudomonadati</taxon>
        <taxon>Pseudomonadota</taxon>
        <taxon>Alphaproteobacteria</taxon>
        <taxon>Acetobacterales</taxon>
        <taxon>Elioraeaceae</taxon>
        <taxon>Elioraea</taxon>
    </lineage>
</organism>
<protein>
    <submittedName>
        <fullName evidence="2">Phosphotransferase</fullName>
    </submittedName>
</protein>
<dbReference type="InterPro" id="IPR002575">
    <property type="entry name" value="Aminoglycoside_PTrfase"/>
</dbReference>
<keyword evidence="3" id="KW-1185">Reference proteome</keyword>
<sequence>MLPEEVIPALLRAGIVTAEEAVRRGVLAEPIGLSHPVWRVSVGGVPRAVVKSFGPSRGGTDGEAAREAAVLALAARREAVAALVPKRLDWTGDGAVIATEVAPGAPALRDGPAEEQWPGLVAALAAPLAAFHRATRDLAAPAAARHDTLEVPVPWALRLFDGGSPRELWSTRPLADILSAAAAPGTVASLRRARGAWRRLCLIHADLKQDNILLDDDATPPRATVVDWEMARIGDPACDLAGPLSRLLLAAGEVPWTEATEVALRLWIAAYAEAARLPAPALAQRTVLYSGAWLLMSALTRASLHPPGGALEAVRPVLVAAANAFALAEAVTARAVAALA</sequence>
<feature type="domain" description="Aminoglycoside phosphotransferase" evidence="1">
    <location>
        <begin position="32"/>
        <end position="244"/>
    </location>
</feature>
<dbReference type="InterPro" id="IPR051678">
    <property type="entry name" value="AGP_Transferase"/>
</dbReference>
<dbReference type="AlphaFoldDB" id="A0A975U5A1"/>
<proteinExistence type="predicted"/>
<evidence type="ECO:0000313" key="2">
    <source>
        <dbReference type="EMBL" id="QXM25668.1"/>
    </source>
</evidence>
<dbReference type="RefSeq" id="WP_218286724.1">
    <property type="nucleotide sequence ID" value="NZ_CP076448.1"/>
</dbReference>
<dbReference type="EMBL" id="CP076448">
    <property type="protein sequence ID" value="QXM25668.1"/>
    <property type="molecule type" value="Genomic_DNA"/>
</dbReference>